<feature type="non-terminal residue" evidence="2">
    <location>
        <position position="194"/>
    </location>
</feature>
<keyword evidence="3" id="KW-1185">Reference proteome</keyword>
<feature type="compositionally biased region" description="Pro residues" evidence="1">
    <location>
        <begin position="26"/>
        <end position="36"/>
    </location>
</feature>
<name>A0AAV2IE90_LYMST</name>
<gene>
    <name evidence="2" type="ORF">GSLYS_00017637001</name>
</gene>
<evidence type="ECO:0000313" key="2">
    <source>
        <dbReference type="EMBL" id="CAL1544124.1"/>
    </source>
</evidence>
<feature type="region of interest" description="Disordered" evidence="1">
    <location>
        <begin position="1"/>
        <end position="98"/>
    </location>
</feature>
<protein>
    <submittedName>
        <fullName evidence="2">Uncharacterized protein</fullName>
    </submittedName>
</protein>
<organism evidence="2 3">
    <name type="scientific">Lymnaea stagnalis</name>
    <name type="common">Great pond snail</name>
    <name type="synonym">Helix stagnalis</name>
    <dbReference type="NCBI Taxonomy" id="6523"/>
    <lineage>
        <taxon>Eukaryota</taxon>
        <taxon>Metazoa</taxon>
        <taxon>Spiralia</taxon>
        <taxon>Lophotrochozoa</taxon>
        <taxon>Mollusca</taxon>
        <taxon>Gastropoda</taxon>
        <taxon>Heterobranchia</taxon>
        <taxon>Euthyneura</taxon>
        <taxon>Panpulmonata</taxon>
        <taxon>Hygrophila</taxon>
        <taxon>Lymnaeoidea</taxon>
        <taxon>Lymnaeidae</taxon>
        <taxon>Lymnaea</taxon>
    </lineage>
</organism>
<dbReference type="EMBL" id="CAXITT010000598">
    <property type="protein sequence ID" value="CAL1544124.1"/>
    <property type="molecule type" value="Genomic_DNA"/>
</dbReference>
<comment type="caution">
    <text evidence="2">The sequence shown here is derived from an EMBL/GenBank/DDBJ whole genome shotgun (WGS) entry which is preliminary data.</text>
</comment>
<dbReference type="Proteomes" id="UP001497497">
    <property type="component" value="Unassembled WGS sequence"/>
</dbReference>
<evidence type="ECO:0000313" key="3">
    <source>
        <dbReference type="Proteomes" id="UP001497497"/>
    </source>
</evidence>
<evidence type="ECO:0000256" key="1">
    <source>
        <dbReference type="SAM" id="MobiDB-lite"/>
    </source>
</evidence>
<proteinExistence type="predicted"/>
<feature type="compositionally biased region" description="Polar residues" evidence="1">
    <location>
        <begin position="50"/>
        <end position="63"/>
    </location>
</feature>
<accession>A0AAV2IE90</accession>
<sequence>MPPKKKSSSDENHVNSFGKKISIPSVPTPPPGPPPQQIKGKRPIPPIGQQQQMLAENRTQNDVTEAEFESESFKETVMKKAPKKGKMPISKSKAPVRNPIMQQFEKAQATTLNLAEKYSEYKEESIVPDEENSSHSDLLHEIQNFKKNKLQKIRKAVDDETSKDMFDQDLESPKPVTLSQAALCFNFWQGDSYP</sequence>
<dbReference type="AlphaFoldDB" id="A0AAV2IE90"/>
<reference evidence="2 3" key="1">
    <citation type="submission" date="2024-04" db="EMBL/GenBank/DDBJ databases">
        <authorList>
            <consortium name="Genoscope - CEA"/>
            <person name="William W."/>
        </authorList>
    </citation>
    <scope>NUCLEOTIDE SEQUENCE [LARGE SCALE GENOMIC DNA]</scope>
</reference>